<name>A0A3B0Y9S8_9ZZZZ</name>
<proteinExistence type="predicted"/>
<dbReference type="GO" id="GO:0006313">
    <property type="term" value="P:DNA transposition"/>
    <property type="evidence" value="ECO:0007669"/>
    <property type="project" value="InterPro"/>
</dbReference>
<dbReference type="PANTHER" id="PTHR35604">
    <property type="entry name" value="TRANSPOSASE INSH FOR INSERTION SEQUENCE ELEMENT IS5A-RELATED"/>
    <property type="match status" value="1"/>
</dbReference>
<dbReference type="InterPro" id="IPR002559">
    <property type="entry name" value="Transposase_11"/>
</dbReference>
<gene>
    <name evidence="3" type="ORF">MNBD_GAMMA12-3181</name>
</gene>
<evidence type="ECO:0000256" key="1">
    <source>
        <dbReference type="SAM" id="MobiDB-lite"/>
    </source>
</evidence>
<dbReference type="Pfam" id="PF01609">
    <property type="entry name" value="DDE_Tnp_1"/>
    <property type="match status" value="1"/>
</dbReference>
<protein>
    <recommendedName>
        <fullName evidence="2">Transposase IS4-like domain-containing protein</fullName>
    </recommendedName>
</protein>
<evidence type="ECO:0000259" key="2">
    <source>
        <dbReference type="Pfam" id="PF01609"/>
    </source>
</evidence>
<feature type="compositionally biased region" description="Basic residues" evidence="1">
    <location>
        <begin position="59"/>
        <end position="69"/>
    </location>
</feature>
<feature type="domain" description="Transposase IS4-like" evidence="2">
    <location>
        <begin position="1"/>
        <end position="125"/>
    </location>
</feature>
<dbReference type="PANTHER" id="PTHR35604:SF2">
    <property type="entry name" value="TRANSPOSASE INSH FOR INSERTION SEQUENCE ELEMENT IS5A-RELATED"/>
    <property type="match status" value="1"/>
</dbReference>
<feature type="region of interest" description="Disordered" evidence="1">
    <location>
        <begin position="49"/>
        <end position="85"/>
    </location>
</feature>
<dbReference type="EMBL" id="UOFL01000105">
    <property type="protein sequence ID" value="VAW76351.1"/>
    <property type="molecule type" value="Genomic_DNA"/>
</dbReference>
<dbReference type="GO" id="GO:0003677">
    <property type="term" value="F:DNA binding"/>
    <property type="evidence" value="ECO:0007669"/>
    <property type="project" value="InterPro"/>
</dbReference>
<evidence type="ECO:0000313" key="3">
    <source>
        <dbReference type="EMBL" id="VAW76351.1"/>
    </source>
</evidence>
<dbReference type="AlphaFoldDB" id="A0A3B0Y9S8"/>
<reference evidence="3" key="1">
    <citation type="submission" date="2018-06" db="EMBL/GenBank/DDBJ databases">
        <authorList>
            <person name="Zhirakovskaya E."/>
        </authorList>
    </citation>
    <scope>NUCLEOTIDE SEQUENCE</scope>
</reference>
<organism evidence="3">
    <name type="scientific">hydrothermal vent metagenome</name>
    <dbReference type="NCBI Taxonomy" id="652676"/>
    <lineage>
        <taxon>unclassified sequences</taxon>
        <taxon>metagenomes</taxon>
        <taxon>ecological metagenomes</taxon>
    </lineage>
</organism>
<dbReference type="GO" id="GO:0004803">
    <property type="term" value="F:transposase activity"/>
    <property type="evidence" value="ECO:0007669"/>
    <property type="project" value="InterPro"/>
</dbReference>
<accession>A0A3B0Y9S8</accession>
<sequence length="153" mass="17735">MDNKNKLIRNYDVSDASVHDSNIFEDLLEPENSSADVWADSAYSSQEKEEKLSELGYRSRVHRKGKRGKPLSERSKKSNTRKSKVRCRVEHVFGSQSNLRKKTIRSIGIMRARTEIGMMNIMYNMRRFCFLERNSAHSSNFSEIQHSDDELGS</sequence>